<evidence type="ECO:0000313" key="2">
    <source>
        <dbReference type="Proteomes" id="UP000789920"/>
    </source>
</evidence>
<comment type="caution">
    <text evidence="1">The sequence shown here is derived from an EMBL/GenBank/DDBJ whole genome shotgun (WGS) entry which is preliminary data.</text>
</comment>
<evidence type="ECO:0000313" key="1">
    <source>
        <dbReference type="EMBL" id="CAG8553972.1"/>
    </source>
</evidence>
<organism evidence="1 2">
    <name type="scientific">Racocetra persica</name>
    <dbReference type="NCBI Taxonomy" id="160502"/>
    <lineage>
        <taxon>Eukaryota</taxon>
        <taxon>Fungi</taxon>
        <taxon>Fungi incertae sedis</taxon>
        <taxon>Mucoromycota</taxon>
        <taxon>Glomeromycotina</taxon>
        <taxon>Glomeromycetes</taxon>
        <taxon>Diversisporales</taxon>
        <taxon>Gigasporaceae</taxon>
        <taxon>Racocetra</taxon>
    </lineage>
</organism>
<feature type="non-terminal residue" evidence="1">
    <location>
        <position position="1"/>
    </location>
</feature>
<reference evidence="1" key="1">
    <citation type="submission" date="2021-06" db="EMBL/GenBank/DDBJ databases">
        <authorList>
            <person name="Kallberg Y."/>
            <person name="Tangrot J."/>
            <person name="Rosling A."/>
        </authorList>
    </citation>
    <scope>NUCLEOTIDE SEQUENCE</scope>
    <source>
        <strain evidence="1">MA461A</strain>
    </source>
</reference>
<keyword evidence="2" id="KW-1185">Reference proteome</keyword>
<proteinExistence type="predicted"/>
<name>A0ACA9M142_9GLOM</name>
<protein>
    <submittedName>
        <fullName evidence="1">26007_t:CDS:1</fullName>
    </submittedName>
</protein>
<sequence>AKDSNVFETTIMDIEQQQQPREVNDFVESGFLEEPSTQELEQENIIMPNHDLVMLQYMQQERNNHKPPERRDNFFGVNFDDDGGENSFATI</sequence>
<accession>A0ACA9M142</accession>
<gene>
    <name evidence="1" type="ORF">RPERSI_LOCUS4077</name>
</gene>
<dbReference type="EMBL" id="CAJVQC010005430">
    <property type="protein sequence ID" value="CAG8553972.1"/>
    <property type="molecule type" value="Genomic_DNA"/>
</dbReference>
<dbReference type="Proteomes" id="UP000789920">
    <property type="component" value="Unassembled WGS sequence"/>
</dbReference>